<evidence type="ECO:0000256" key="1">
    <source>
        <dbReference type="SAM" id="MobiDB-lite"/>
    </source>
</evidence>
<accession>A0ABU4VH34</accession>
<comment type="caution">
    <text evidence="2">The sequence shown here is derived from an EMBL/GenBank/DDBJ whole genome shotgun (WGS) entry which is preliminary data.</text>
</comment>
<feature type="compositionally biased region" description="Low complexity" evidence="1">
    <location>
        <begin position="91"/>
        <end position="106"/>
    </location>
</feature>
<reference evidence="2 3" key="1">
    <citation type="submission" date="2023-11" db="EMBL/GenBank/DDBJ databases">
        <authorList>
            <person name="Xu M."/>
            <person name="Jiang T."/>
        </authorList>
    </citation>
    <scope>NUCLEOTIDE SEQUENCE [LARGE SCALE GENOMIC DNA]</scope>
    <source>
        <strain evidence="2 3">SD</strain>
    </source>
</reference>
<gene>
    <name evidence="2" type="ORF">SK069_05890</name>
</gene>
<feature type="compositionally biased region" description="Low complexity" evidence="1">
    <location>
        <begin position="157"/>
        <end position="168"/>
    </location>
</feature>
<dbReference type="Proteomes" id="UP001277761">
    <property type="component" value="Unassembled WGS sequence"/>
</dbReference>
<organism evidence="2 3">
    <name type="scientific">Patulibacter brassicae</name>
    <dbReference type="NCBI Taxonomy" id="1705717"/>
    <lineage>
        <taxon>Bacteria</taxon>
        <taxon>Bacillati</taxon>
        <taxon>Actinomycetota</taxon>
        <taxon>Thermoleophilia</taxon>
        <taxon>Solirubrobacterales</taxon>
        <taxon>Patulibacteraceae</taxon>
        <taxon>Patulibacter</taxon>
    </lineage>
</organism>
<feature type="region of interest" description="Disordered" evidence="1">
    <location>
        <begin position="91"/>
        <end position="187"/>
    </location>
</feature>
<proteinExistence type="predicted"/>
<keyword evidence="3" id="KW-1185">Reference proteome</keyword>
<name>A0ABU4VH34_9ACTN</name>
<feature type="compositionally biased region" description="Low complexity" evidence="1">
    <location>
        <begin position="114"/>
        <end position="129"/>
    </location>
</feature>
<evidence type="ECO:0000313" key="3">
    <source>
        <dbReference type="Proteomes" id="UP001277761"/>
    </source>
</evidence>
<dbReference type="Pfam" id="PF13730">
    <property type="entry name" value="HTH_36"/>
    <property type="match status" value="1"/>
</dbReference>
<sequence length="379" mass="40676">MSVQAISYVLDHSEARGSDRLVLIALANHAGAEHAECWPSVPLIASEARVSERTAQYALRALEKHGRIERKGTGPQGQTRWRVVLDAAADTAPPADDEPAAGADPAPQEEPADGAEAAPGADSAGAQDATEGVQTTAPGGADVCTRTVKNRQENRQTAATDASATAPARDADERPKLTEPQPDDPDDLEQLVTAAASSLATLWLSAEIENWIGEIRHQVRLHLDAARATDWTAVPTFLTEQREKGRLKARKPPAAVRYVLRQDQPIQQRPATPAPTNGARRRHAAPATRVVLPHPTEPASAAWAQLRDVLPDMAPEWEILVDLTSPVDVQGTTLQVTAEPVNAPWIRDRLVSMLDRAARKHDLGTVAWVDPPLAARSAA</sequence>
<dbReference type="EMBL" id="JAXAVX010000002">
    <property type="protein sequence ID" value="MDX8151116.1"/>
    <property type="molecule type" value="Genomic_DNA"/>
</dbReference>
<evidence type="ECO:0000313" key="2">
    <source>
        <dbReference type="EMBL" id="MDX8151116.1"/>
    </source>
</evidence>
<protein>
    <submittedName>
        <fullName evidence="2">Helix-turn-helix domain-containing protein</fullName>
    </submittedName>
</protein>
<dbReference type="RefSeq" id="WP_319953269.1">
    <property type="nucleotide sequence ID" value="NZ_JAXAVX010000002.1"/>
</dbReference>